<dbReference type="GO" id="GO:0005829">
    <property type="term" value="C:cytosol"/>
    <property type="evidence" value="ECO:0007669"/>
    <property type="project" value="TreeGrafter"/>
</dbReference>
<dbReference type="STRING" id="1349785.GCA_000509405_00552"/>
<dbReference type="NCBIfam" id="TIGR00738">
    <property type="entry name" value="rrf2_super"/>
    <property type="match status" value="1"/>
</dbReference>
<dbReference type="GO" id="GO:0003700">
    <property type="term" value="F:DNA-binding transcription factor activity"/>
    <property type="evidence" value="ECO:0007669"/>
    <property type="project" value="TreeGrafter"/>
</dbReference>
<dbReference type="InterPro" id="IPR036388">
    <property type="entry name" value="WH-like_DNA-bd_sf"/>
</dbReference>
<dbReference type="RefSeq" id="WP_024742103.1">
    <property type="nucleotide sequence ID" value="NZ_BAUG01000047.1"/>
</dbReference>
<name>A0A2H1E7B5_9FLAO</name>
<dbReference type="Pfam" id="PF02082">
    <property type="entry name" value="Rrf2"/>
    <property type="match status" value="1"/>
</dbReference>
<evidence type="ECO:0000313" key="1">
    <source>
        <dbReference type="EMBL" id="SFZ80372.1"/>
    </source>
</evidence>
<dbReference type="EMBL" id="LT634361">
    <property type="protein sequence ID" value="SFZ80372.1"/>
    <property type="molecule type" value="Genomic_DNA"/>
</dbReference>
<dbReference type="InterPro" id="IPR000944">
    <property type="entry name" value="Tscrpt_reg_Rrf2"/>
</dbReference>
<dbReference type="PANTHER" id="PTHR33221">
    <property type="entry name" value="WINGED HELIX-TURN-HELIX TRANSCRIPTIONAL REGULATOR, RRF2 FAMILY"/>
    <property type="match status" value="1"/>
</dbReference>
<dbReference type="GeneID" id="47722069"/>
<dbReference type="PROSITE" id="PS51197">
    <property type="entry name" value="HTH_RRF2_2"/>
    <property type="match status" value="1"/>
</dbReference>
<protein>
    <submittedName>
        <fullName evidence="1">Rrf2 family protein</fullName>
    </submittedName>
</protein>
<dbReference type="PANTHER" id="PTHR33221:SF15">
    <property type="entry name" value="HTH-TYPE TRANSCRIPTIONAL REGULATOR YWGB-RELATED"/>
    <property type="match status" value="1"/>
</dbReference>
<dbReference type="Proteomes" id="UP000231564">
    <property type="component" value="Chromosome MARIT"/>
</dbReference>
<organism evidence="1 2">
    <name type="scientific">Tenacibaculum maritimum NCIMB 2154</name>
    <dbReference type="NCBI Taxonomy" id="1349785"/>
    <lineage>
        <taxon>Bacteria</taxon>
        <taxon>Pseudomonadati</taxon>
        <taxon>Bacteroidota</taxon>
        <taxon>Flavobacteriia</taxon>
        <taxon>Flavobacteriales</taxon>
        <taxon>Flavobacteriaceae</taxon>
        <taxon>Tenacibaculum</taxon>
    </lineage>
</organism>
<dbReference type="KEGG" id="tmar:MARIT_0471"/>
<sequence>MFSKSCEYGLRAAIYIAEKSILKEKVGLKAIANAIDSPEAFTGKILQILTKNNIVTSVKGPYGGFFIETSDLKKIQLSTIVRVLDGEKIYKGCGLGLKQCNEKSPCPLHYKFIEIRERLRTMLEQNTLYDVLYTNEIKNTFWLKV</sequence>
<dbReference type="InterPro" id="IPR036390">
    <property type="entry name" value="WH_DNA-bd_sf"/>
</dbReference>
<keyword evidence="2" id="KW-1185">Reference proteome</keyword>
<dbReference type="OrthoDB" id="9808360at2"/>
<dbReference type="AlphaFoldDB" id="A0A2H1E7B5"/>
<dbReference type="SUPFAM" id="SSF46785">
    <property type="entry name" value="Winged helix' DNA-binding domain"/>
    <property type="match status" value="1"/>
</dbReference>
<reference evidence="1 2" key="1">
    <citation type="submission" date="2016-11" db="EMBL/GenBank/DDBJ databases">
        <authorList>
            <person name="Jaros S."/>
            <person name="Januszkiewicz K."/>
            <person name="Wedrychowicz H."/>
        </authorList>
    </citation>
    <scope>NUCLEOTIDE SEQUENCE [LARGE SCALE GENOMIC DNA]</scope>
    <source>
        <strain evidence="1">NCIMB 2154T</strain>
    </source>
</reference>
<evidence type="ECO:0000313" key="2">
    <source>
        <dbReference type="Proteomes" id="UP000231564"/>
    </source>
</evidence>
<proteinExistence type="predicted"/>
<dbReference type="Gene3D" id="1.10.10.10">
    <property type="entry name" value="Winged helix-like DNA-binding domain superfamily/Winged helix DNA-binding domain"/>
    <property type="match status" value="1"/>
</dbReference>
<accession>A0A2H1E7B5</accession>
<gene>
    <name evidence="1" type="ORF">MARIT_0471</name>
</gene>